<name>A0A955E0H6_UNCKA</name>
<feature type="domain" description="RNHCP" evidence="1">
    <location>
        <begin position="3"/>
        <end position="84"/>
    </location>
</feature>
<sequence>MYFYCINCAKKVFFKAPGTKNRNHCPFCLCSMHVDNTIGDRKSECGGAMAAVAKIIKKDGEEVIVHKCNKCGLIRKNRVAGDDDIDLVENLMIVESLDHL</sequence>
<accession>A0A955E0H6</accession>
<organism evidence="2 3">
    <name type="scientific">candidate division WWE3 bacterium</name>
    <dbReference type="NCBI Taxonomy" id="2053526"/>
    <lineage>
        <taxon>Bacteria</taxon>
        <taxon>Katanobacteria</taxon>
    </lineage>
</organism>
<protein>
    <submittedName>
        <fullName evidence="2">RNHCP domain-containing protein</fullName>
    </submittedName>
</protein>
<evidence type="ECO:0000259" key="1">
    <source>
        <dbReference type="Pfam" id="PF12647"/>
    </source>
</evidence>
<proteinExistence type="predicted"/>
<evidence type="ECO:0000313" key="2">
    <source>
        <dbReference type="EMBL" id="MCA9302437.1"/>
    </source>
</evidence>
<evidence type="ECO:0000313" key="3">
    <source>
        <dbReference type="Proteomes" id="UP000714817"/>
    </source>
</evidence>
<dbReference type="Proteomes" id="UP000714817">
    <property type="component" value="Unassembled WGS sequence"/>
</dbReference>
<reference evidence="2" key="1">
    <citation type="submission" date="2020-04" db="EMBL/GenBank/DDBJ databases">
        <authorList>
            <person name="Zhang T."/>
        </authorList>
    </citation>
    <scope>NUCLEOTIDE SEQUENCE</scope>
    <source>
        <strain evidence="2">HKST-UBA80</strain>
    </source>
</reference>
<dbReference type="InterPro" id="IPR024439">
    <property type="entry name" value="RNHCP"/>
</dbReference>
<dbReference type="AlphaFoldDB" id="A0A955E0H6"/>
<gene>
    <name evidence="2" type="ORF">KDA10_03720</name>
</gene>
<reference evidence="2" key="2">
    <citation type="journal article" date="2021" name="Microbiome">
        <title>Successional dynamics and alternative stable states in a saline activated sludge microbial community over 9 years.</title>
        <authorList>
            <person name="Wang Y."/>
            <person name="Ye J."/>
            <person name="Ju F."/>
            <person name="Liu L."/>
            <person name="Boyd J.A."/>
            <person name="Deng Y."/>
            <person name="Parks D.H."/>
            <person name="Jiang X."/>
            <person name="Yin X."/>
            <person name="Woodcroft B.J."/>
            <person name="Tyson G.W."/>
            <person name="Hugenholtz P."/>
            <person name="Polz M.F."/>
            <person name="Zhang T."/>
        </authorList>
    </citation>
    <scope>NUCLEOTIDE SEQUENCE</scope>
    <source>
        <strain evidence="2">HKST-UBA80</strain>
    </source>
</reference>
<dbReference type="Pfam" id="PF12647">
    <property type="entry name" value="RNHCP"/>
    <property type="match status" value="1"/>
</dbReference>
<comment type="caution">
    <text evidence="2">The sequence shown here is derived from an EMBL/GenBank/DDBJ whole genome shotgun (WGS) entry which is preliminary data.</text>
</comment>
<dbReference type="EMBL" id="JAGQNY010000018">
    <property type="protein sequence ID" value="MCA9302437.1"/>
    <property type="molecule type" value="Genomic_DNA"/>
</dbReference>